<keyword evidence="4" id="KW-0418">Kinase</keyword>
<gene>
    <name evidence="4" type="ORF">DZC73_21045</name>
</gene>
<keyword evidence="5" id="KW-1185">Reference proteome</keyword>
<dbReference type="Pfam" id="PF02518">
    <property type="entry name" value="HATPase_c"/>
    <property type="match status" value="1"/>
</dbReference>
<dbReference type="EC" id="2.7.13.3" evidence="2"/>
<dbReference type="GO" id="GO:0000155">
    <property type="term" value="F:phosphorelay sensor kinase activity"/>
    <property type="evidence" value="ECO:0007669"/>
    <property type="project" value="TreeGrafter"/>
</dbReference>
<protein>
    <recommendedName>
        <fullName evidence="2">histidine kinase</fullName>
        <ecNumber evidence="2">2.7.13.3</ecNumber>
    </recommendedName>
</protein>
<organism evidence="4 5">
    <name type="scientific">Piscinibacter terrae</name>
    <dbReference type="NCBI Taxonomy" id="2496871"/>
    <lineage>
        <taxon>Bacteria</taxon>
        <taxon>Pseudomonadati</taxon>
        <taxon>Pseudomonadota</taxon>
        <taxon>Betaproteobacteria</taxon>
        <taxon>Burkholderiales</taxon>
        <taxon>Sphaerotilaceae</taxon>
        <taxon>Piscinibacter</taxon>
    </lineage>
</organism>
<dbReference type="PROSITE" id="PS50109">
    <property type="entry name" value="HIS_KIN"/>
    <property type="match status" value="1"/>
</dbReference>
<dbReference type="InterPro" id="IPR052023">
    <property type="entry name" value="Histidine_kinase_KdpD"/>
</dbReference>
<accession>A0A3N7HL07</accession>
<dbReference type="InterPro" id="IPR005467">
    <property type="entry name" value="His_kinase_dom"/>
</dbReference>
<dbReference type="SUPFAM" id="SSF55874">
    <property type="entry name" value="ATPase domain of HSP90 chaperone/DNA topoisomerase II/histidine kinase"/>
    <property type="match status" value="1"/>
</dbReference>
<comment type="caution">
    <text evidence="4">The sequence shown here is derived from an EMBL/GenBank/DDBJ whole genome shotgun (WGS) entry which is preliminary data.</text>
</comment>
<dbReference type="InterPro" id="IPR004358">
    <property type="entry name" value="Sig_transdc_His_kin-like_C"/>
</dbReference>
<dbReference type="AlphaFoldDB" id="A0A3N7HL07"/>
<sequence length="208" mass="22785">MNFALSSAVAHDVKNRLVILGEELARLQAMSLPPEAKAHVDTANQQAMALTSKLVEWLTVQRAAEESGLRAVPHEEMPEAFLDDVHAQAVPLGSSRVRIERETPEVLPAFWFYDPQLVRLALDSALHNALRFAKARIVLGARMQQNMLCFYVHDDGPGVGTAPMATSTGLGLKLCNEVARAHRNRGVHGHCTLRDHPAGGALFELFLP</sequence>
<evidence type="ECO:0000256" key="2">
    <source>
        <dbReference type="ARBA" id="ARBA00012438"/>
    </source>
</evidence>
<dbReference type="InterPro" id="IPR003594">
    <property type="entry name" value="HATPase_dom"/>
</dbReference>
<evidence type="ECO:0000313" key="5">
    <source>
        <dbReference type="Proteomes" id="UP000267464"/>
    </source>
</evidence>
<reference evidence="4 5" key="2">
    <citation type="submission" date="2018-12" db="EMBL/GenBank/DDBJ databases">
        <title>Rhizobacter gummiphilus sp. nov., a rubber-degrading bacterium isolated from the soil of a botanical garden in Japan.</title>
        <authorList>
            <person name="Shunsuke S.S."/>
        </authorList>
    </citation>
    <scope>NUCLEOTIDE SEQUENCE [LARGE SCALE GENOMIC DNA]</scope>
    <source>
        <strain evidence="4 5">S-16</strain>
    </source>
</reference>
<proteinExistence type="predicted"/>
<evidence type="ECO:0000313" key="4">
    <source>
        <dbReference type="EMBL" id="RQP22784.1"/>
    </source>
</evidence>
<keyword evidence="4" id="KW-0808">Transferase</keyword>
<dbReference type="Proteomes" id="UP000267464">
    <property type="component" value="Unassembled WGS sequence"/>
</dbReference>
<dbReference type="EMBL" id="QUSW01000006">
    <property type="protein sequence ID" value="RQP22784.1"/>
    <property type="molecule type" value="Genomic_DNA"/>
</dbReference>
<comment type="catalytic activity">
    <reaction evidence="1">
        <text>ATP + protein L-histidine = ADP + protein N-phospho-L-histidine.</text>
        <dbReference type="EC" id="2.7.13.3"/>
    </reaction>
</comment>
<dbReference type="OrthoDB" id="9180085at2"/>
<dbReference type="PRINTS" id="PR00344">
    <property type="entry name" value="BCTRLSENSOR"/>
</dbReference>
<evidence type="ECO:0000256" key="1">
    <source>
        <dbReference type="ARBA" id="ARBA00000085"/>
    </source>
</evidence>
<feature type="domain" description="Histidine kinase" evidence="3">
    <location>
        <begin position="8"/>
        <end position="208"/>
    </location>
</feature>
<dbReference type="Gene3D" id="3.30.565.10">
    <property type="entry name" value="Histidine kinase-like ATPase, C-terminal domain"/>
    <property type="match status" value="1"/>
</dbReference>
<dbReference type="RefSeq" id="WP_124542356.1">
    <property type="nucleotide sequence ID" value="NZ_QUSW01000006.1"/>
</dbReference>
<dbReference type="PANTHER" id="PTHR45569">
    <property type="entry name" value="SENSOR PROTEIN KDPD"/>
    <property type="match status" value="1"/>
</dbReference>
<reference evidence="4 5" key="1">
    <citation type="submission" date="2018-08" db="EMBL/GenBank/DDBJ databases">
        <authorList>
            <person name="Khan S.A."/>
            <person name="Jeon C.O."/>
            <person name="Chun B.H."/>
            <person name="Jeong S.E."/>
        </authorList>
    </citation>
    <scope>NUCLEOTIDE SEQUENCE [LARGE SCALE GENOMIC DNA]</scope>
    <source>
        <strain evidence="4 5">S-16</strain>
    </source>
</reference>
<dbReference type="InterPro" id="IPR036890">
    <property type="entry name" value="HATPase_C_sf"/>
</dbReference>
<name>A0A3N7HL07_9BURK</name>
<dbReference type="GO" id="GO:0005886">
    <property type="term" value="C:plasma membrane"/>
    <property type="evidence" value="ECO:0007669"/>
    <property type="project" value="TreeGrafter"/>
</dbReference>
<dbReference type="PANTHER" id="PTHR45569:SF1">
    <property type="entry name" value="SENSOR PROTEIN KDPD"/>
    <property type="match status" value="1"/>
</dbReference>
<evidence type="ECO:0000259" key="3">
    <source>
        <dbReference type="PROSITE" id="PS50109"/>
    </source>
</evidence>